<feature type="compositionally biased region" description="Low complexity" evidence="1">
    <location>
        <begin position="36"/>
        <end position="46"/>
    </location>
</feature>
<name>A0AAV9P6K7_9PEZI</name>
<organism evidence="2 3">
    <name type="scientific">Saxophila tyrrhenica</name>
    <dbReference type="NCBI Taxonomy" id="1690608"/>
    <lineage>
        <taxon>Eukaryota</taxon>
        <taxon>Fungi</taxon>
        <taxon>Dikarya</taxon>
        <taxon>Ascomycota</taxon>
        <taxon>Pezizomycotina</taxon>
        <taxon>Dothideomycetes</taxon>
        <taxon>Dothideomycetidae</taxon>
        <taxon>Mycosphaerellales</taxon>
        <taxon>Extremaceae</taxon>
        <taxon>Saxophila</taxon>
    </lineage>
</organism>
<evidence type="ECO:0000313" key="3">
    <source>
        <dbReference type="Proteomes" id="UP001337655"/>
    </source>
</evidence>
<evidence type="ECO:0000256" key="1">
    <source>
        <dbReference type="SAM" id="MobiDB-lite"/>
    </source>
</evidence>
<dbReference type="RefSeq" id="XP_064658127.1">
    <property type="nucleotide sequence ID" value="XM_064803212.1"/>
</dbReference>
<accession>A0AAV9P6K7</accession>
<evidence type="ECO:0008006" key="4">
    <source>
        <dbReference type="Google" id="ProtNLM"/>
    </source>
</evidence>
<keyword evidence="3" id="KW-1185">Reference proteome</keyword>
<proteinExistence type="predicted"/>
<feature type="compositionally biased region" description="Polar residues" evidence="1">
    <location>
        <begin position="15"/>
        <end position="28"/>
    </location>
</feature>
<dbReference type="EMBL" id="JAVRRT010000009">
    <property type="protein sequence ID" value="KAK5168661.1"/>
    <property type="molecule type" value="Genomic_DNA"/>
</dbReference>
<protein>
    <recommendedName>
        <fullName evidence="4">F-box domain-containing protein</fullName>
    </recommendedName>
</protein>
<dbReference type="Proteomes" id="UP001337655">
    <property type="component" value="Unassembled WGS sequence"/>
</dbReference>
<gene>
    <name evidence="2" type="ORF">LTR77_005970</name>
</gene>
<dbReference type="GeneID" id="89927310"/>
<sequence>MAHTGADTSDPDGLQSATKMPLTTSSSAAMPYSPVTTTSTLGGQQSSPGLLKAISQDFSMPPSTTLAVISARSSTTSSYPPEDASATEGFTPQTFEKCLQVLETVELLEMILFALPTKVLLFAQKVSTQWKDVMDNSLKLQQALFFTSISDDLLDVSEGEKRYAQVVNNPLLDGLQRVPLEFEPGDTFLGGASGAAMLHRSWLHKDASWKRMTPTQPAISHHMWLILGLSPVRVTKELMGKDPDQAVKNWAAKYAYSPFWDDWQEINQADEKMFLGDVIEAIDVKLGLLPTKLACASTICDMTGELPTLESNDELEEMIEHAKSCEHSDFWSNCSHRQTKIEKEEQKRRLEYKFLLAKSDTEEDD</sequence>
<comment type="caution">
    <text evidence="2">The sequence shown here is derived from an EMBL/GenBank/DDBJ whole genome shotgun (WGS) entry which is preliminary data.</text>
</comment>
<evidence type="ECO:0000313" key="2">
    <source>
        <dbReference type="EMBL" id="KAK5168661.1"/>
    </source>
</evidence>
<dbReference type="AlphaFoldDB" id="A0AAV9P6K7"/>
<reference evidence="2 3" key="1">
    <citation type="submission" date="2023-08" db="EMBL/GenBank/DDBJ databases">
        <title>Black Yeasts Isolated from many extreme environments.</title>
        <authorList>
            <person name="Coleine C."/>
            <person name="Stajich J.E."/>
            <person name="Selbmann L."/>
        </authorList>
    </citation>
    <scope>NUCLEOTIDE SEQUENCE [LARGE SCALE GENOMIC DNA]</scope>
    <source>
        <strain evidence="2 3">CCFEE 5935</strain>
    </source>
</reference>
<feature type="region of interest" description="Disordered" evidence="1">
    <location>
        <begin position="1"/>
        <end position="46"/>
    </location>
</feature>